<keyword evidence="8" id="KW-1185">Reference proteome</keyword>
<comment type="subcellular location">
    <subcellularLocation>
        <location evidence="1">Membrane</location>
        <topology evidence="1">Multi-pass membrane protein</topology>
    </subcellularLocation>
</comment>
<evidence type="ECO:0000313" key="8">
    <source>
        <dbReference type="Proteomes" id="UP001301958"/>
    </source>
</evidence>
<feature type="transmembrane region" description="Helical" evidence="6">
    <location>
        <begin position="84"/>
        <end position="106"/>
    </location>
</feature>
<dbReference type="InterPro" id="IPR013861">
    <property type="entry name" value="TMEM115/Pdh1/Rbl19"/>
</dbReference>
<feature type="transmembrane region" description="Helical" evidence="6">
    <location>
        <begin position="168"/>
        <end position="192"/>
    </location>
</feature>
<accession>A0AAN7BKI3</accession>
<protein>
    <recommendedName>
        <fullName evidence="9">DSC E3 ubiquitin ligase complex subunit 2</fullName>
    </recommendedName>
</protein>
<dbReference type="PANTHER" id="PTHR43066">
    <property type="entry name" value="RHOMBOID-RELATED PROTEIN"/>
    <property type="match status" value="1"/>
</dbReference>
<dbReference type="SMART" id="SM01160">
    <property type="entry name" value="DUF1751"/>
    <property type="match status" value="1"/>
</dbReference>
<feature type="compositionally biased region" description="Polar residues" evidence="5">
    <location>
        <begin position="237"/>
        <end position="253"/>
    </location>
</feature>
<dbReference type="AlphaFoldDB" id="A0AAN7BKI3"/>
<dbReference type="GO" id="GO:0016020">
    <property type="term" value="C:membrane"/>
    <property type="evidence" value="ECO:0007669"/>
    <property type="project" value="UniProtKB-SubCell"/>
</dbReference>
<evidence type="ECO:0000256" key="1">
    <source>
        <dbReference type="ARBA" id="ARBA00004141"/>
    </source>
</evidence>
<dbReference type="Proteomes" id="UP001301958">
    <property type="component" value="Unassembled WGS sequence"/>
</dbReference>
<keyword evidence="4 6" id="KW-0472">Membrane</keyword>
<dbReference type="GO" id="GO:0006890">
    <property type="term" value="P:retrograde vesicle-mediated transport, Golgi to endoplasmic reticulum"/>
    <property type="evidence" value="ECO:0007669"/>
    <property type="project" value="InterPro"/>
</dbReference>
<evidence type="ECO:0000256" key="4">
    <source>
        <dbReference type="ARBA" id="ARBA00023136"/>
    </source>
</evidence>
<dbReference type="EMBL" id="MU865378">
    <property type="protein sequence ID" value="KAK4224981.1"/>
    <property type="molecule type" value="Genomic_DNA"/>
</dbReference>
<sequence length="271" mass="30441">MSFTSAPVTRTLVVGLFLFSLGASLFDIKHYFYISIGTHILRYHQLWRFLIYQLCYTNSSEVVFAAMLLYNTRIVEQRWGSRKFASFILVAALLTSIIPPFLVMIFRPLTFGLFDYLPAGPTPIIFAILSQYNAMIPHMYQYKVALSTGPPGNRDTPGVPFTDKSTKYLMAAQIAMAQFPGSLLGALVGWVVGNIWRAELLPGAMNTWRVPGWVVGIRDKKTNAEFENLRRRLETEGTPTGSASGVQQPQTGGNRRRTMPQQIMDEVRGAF</sequence>
<keyword evidence="3 6" id="KW-1133">Transmembrane helix</keyword>
<reference evidence="7" key="2">
    <citation type="submission" date="2023-05" db="EMBL/GenBank/DDBJ databases">
        <authorList>
            <consortium name="Lawrence Berkeley National Laboratory"/>
            <person name="Steindorff A."/>
            <person name="Hensen N."/>
            <person name="Bonometti L."/>
            <person name="Westerberg I."/>
            <person name="Brannstrom I.O."/>
            <person name="Guillou S."/>
            <person name="Cros-Aarteil S."/>
            <person name="Calhoun S."/>
            <person name="Haridas S."/>
            <person name="Kuo A."/>
            <person name="Mondo S."/>
            <person name="Pangilinan J."/>
            <person name="Riley R."/>
            <person name="Labutti K."/>
            <person name="Andreopoulos B."/>
            <person name="Lipzen A."/>
            <person name="Chen C."/>
            <person name="Yanf M."/>
            <person name="Daum C."/>
            <person name="Ng V."/>
            <person name="Clum A."/>
            <person name="Ohm R."/>
            <person name="Martin F."/>
            <person name="Silar P."/>
            <person name="Natvig D."/>
            <person name="Lalanne C."/>
            <person name="Gautier V."/>
            <person name="Ament-Velasquez S.L."/>
            <person name="Kruys A."/>
            <person name="Hutchinson M.I."/>
            <person name="Powell A.J."/>
            <person name="Barry K."/>
            <person name="Miller A.N."/>
            <person name="Grigoriev I.V."/>
            <person name="Debuchy R."/>
            <person name="Gladieux P."/>
            <person name="Thoren M.H."/>
            <person name="Johannesson H."/>
        </authorList>
    </citation>
    <scope>NUCLEOTIDE SEQUENCE</scope>
    <source>
        <strain evidence="7">CBS 990.96</strain>
    </source>
</reference>
<evidence type="ECO:0000256" key="5">
    <source>
        <dbReference type="SAM" id="MobiDB-lite"/>
    </source>
</evidence>
<dbReference type="GO" id="GO:0004252">
    <property type="term" value="F:serine-type endopeptidase activity"/>
    <property type="evidence" value="ECO:0007669"/>
    <property type="project" value="TreeGrafter"/>
</dbReference>
<dbReference type="PANTHER" id="PTHR43066:SF21">
    <property type="entry name" value="UBIQUITIN-ASSOCIATED DOMAIN-CONTAINING PROTEIN 2"/>
    <property type="match status" value="1"/>
</dbReference>
<reference evidence="7" key="1">
    <citation type="journal article" date="2023" name="Mol. Phylogenet. Evol.">
        <title>Genome-scale phylogeny and comparative genomics of the fungal order Sordariales.</title>
        <authorList>
            <person name="Hensen N."/>
            <person name="Bonometti L."/>
            <person name="Westerberg I."/>
            <person name="Brannstrom I.O."/>
            <person name="Guillou S."/>
            <person name="Cros-Aarteil S."/>
            <person name="Calhoun S."/>
            <person name="Haridas S."/>
            <person name="Kuo A."/>
            <person name="Mondo S."/>
            <person name="Pangilinan J."/>
            <person name="Riley R."/>
            <person name="LaButti K."/>
            <person name="Andreopoulos B."/>
            <person name="Lipzen A."/>
            <person name="Chen C."/>
            <person name="Yan M."/>
            <person name="Daum C."/>
            <person name="Ng V."/>
            <person name="Clum A."/>
            <person name="Steindorff A."/>
            <person name="Ohm R.A."/>
            <person name="Martin F."/>
            <person name="Silar P."/>
            <person name="Natvig D.O."/>
            <person name="Lalanne C."/>
            <person name="Gautier V."/>
            <person name="Ament-Velasquez S.L."/>
            <person name="Kruys A."/>
            <person name="Hutchinson M.I."/>
            <person name="Powell A.J."/>
            <person name="Barry K."/>
            <person name="Miller A.N."/>
            <person name="Grigoriev I.V."/>
            <person name="Debuchy R."/>
            <person name="Gladieux P."/>
            <person name="Hiltunen Thoren M."/>
            <person name="Johannesson H."/>
        </authorList>
    </citation>
    <scope>NUCLEOTIDE SEQUENCE</scope>
    <source>
        <strain evidence="7">CBS 990.96</strain>
    </source>
</reference>
<feature type="region of interest" description="Disordered" evidence="5">
    <location>
        <begin position="233"/>
        <end position="271"/>
    </location>
</feature>
<dbReference type="SUPFAM" id="SSF144091">
    <property type="entry name" value="Rhomboid-like"/>
    <property type="match status" value="1"/>
</dbReference>
<dbReference type="InterPro" id="IPR035952">
    <property type="entry name" value="Rhomboid-like_sf"/>
</dbReference>
<comment type="caution">
    <text evidence="7">The sequence shown here is derived from an EMBL/GenBank/DDBJ whole genome shotgun (WGS) entry which is preliminary data.</text>
</comment>
<feature type="transmembrane region" description="Helical" evidence="6">
    <location>
        <begin position="49"/>
        <end position="72"/>
    </location>
</feature>
<keyword evidence="2 6" id="KW-0812">Transmembrane</keyword>
<dbReference type="Pfam" id="PF08551">
    <property type="entry name" value="DUF1751"/>
    <property type="match status" value="1"/>
</dbReference>
<name>A0AAN7BKI3_9PEZI</name>
<evidence type="ECO:0000313" key="7">
    <source>
        <dbReference type="EMBL" id="KAK4224981.1"/>
    </source>
</evidence>
<proteinExistence type="predicted"/>
<evidence type="ECO:0008006" key="9">
    <source>
        <dbReference type="Google" id="ProtNLM"/>
    </source>
</evidence>
<evidence type="ECO:0000256" key="3">
    <source>
        <dbReference type="ARBA" id="ARBA00022989"/>
    </source>
</evidence>
<evidence type="ECO:0000256" key="6">
    <source>
        <dbReference type="SAM" id="Phobius"/>
    </source>
</evidence>
<evidence type="ECO:0000256" key="2">
    <source>
        <dbReference type="ARBA" id="ARBA00022692"/>
    </source>
</evidence>
<gene>
    <name evidence="7" type="ORF">QBC38DRAFT_281768</name>
</gene>
<organism evidence="7 8">
    <name type="scientific">Podospora fimiseda</name>
    <dbReference type="NCBI Taxonomy" id="252190"/>
    <lineage>
        <taxon>Eukaryota</taxon>
        <taxon>Fungi</taxon>
        <taxon>Dikarya</taxon>
        <taxon>Ascomycota</taxon>
        <taxon>Pezizomycotina</taxon>
        <taxon>Sordariomycetes</taxon>
        <taxon>Sordariomycetidae</taxon>
        <taxon>Sordariales</taxon>
        <taxon>Podosporaceae</taxon>
        <taxon>Podospora</taxon>
    </lineage>
</organism>